<evidence type="ECO:0000256" key="5">
    <source>
        <dbReference type="ARBA" id="ARBA00023125"/>
    </source>
</evidence>
<dbReference type="GO" id="GO:0003677">
    <property type="term" value="F:DNA binding"/>
    <property type="evidence" value="ECO:0007669"/>
    <property type="project" value="UniProtKB-KW"/>
</dbReference>
<dbReference type="NCBIfam" id="NF047352">
    <property type="entry name" value="P_loop_sacsin"/>
    <property type="match status" value="1"/>
</dbReference>
<dbReference type="EMBL" id="CAJOAY010002895">
    <property type="protein sequence ID" value="CAF3987481.1"/>
    <property type="molecule type" value="Genomic_DNA"/>
</dbReference>
<evidence type="ECO:0000313" key="9">
    <source>
        <dbReference type="Proteomes" id="UP000663891"/>
    </source>
</evidence>
<reference evidence="7" key="1">
    <citation type="submission" date="2021-02" db="EMBL/GenBank/DDBJ databases">
        <authorList>
            <person name="Nowell W R."/>
        </authorList>
    </citation>
    <scope>NUCLEOTIDE SEQUENCE</scope>
</reference>
<proteinExistence type="predicted"/>
<protein>
    <recommendedName>
        <fullName evidence="6">DarT domain-containing protein</fullName>
    </recommendedName>
</protein>
<dbReference type="Proteomes" id="UP000663891">
    <property type="component" value="Unassembled WGS sequence"/>
</dbReference>
<evidence type="ECO:0000313" key="8">
    <source>
        <dbReference type="EMBL" id="CAF3987481.1"/>
    </source>
</evidence>
<evidence type="ECO:0000256" key="4">
    <source>
        <dbReference type="ARBA" id="ARBA00022695"/>
    </source>
</evidence>
<evidence type="ECO:0000313" key="7">
    <source>
        <dbReference type="EMBL" id="CAF1445223.1"/>
    </source>
</evidence>
<dbReference type="SUPFAM" id="SSF55874">
    <property type="entry name" value="ATPase domain of HSP90 chaperone/DNA topoisomerase II/histidine kinase"/>
    <property type="match status" value="1"/>
</dbReference>
<keyword evidence="1" id="KW-1277">Toxin-antitoxin system</keyword>
<dbReference type="InterPro" id="IPR058210">
    <property type="entry name" value="SACS/Nov_dom"/>
</dbReference>
<dbReference type="OrthoDB" id="1262810at2759"/>
<dbReference type="PANTHER" id="PTHR32387:SF0">
    <property type="entry name" value="PROTEIN NO VEIN"/>
    <property type="match status" value="1"/>
</dbReference>
<dbReference type="Pfam" id="PF14487">
    <property type="entry name" value="DarT"/>
    <property type="match status" value="1"/>
</dbReference>
<dbReference type="GO" id="GO:0016779">
    <property type="term" value="F:nucleotidyltransferase activity"/>
    <property type="evidence" value="ECO:0007669"/>
    <property type="project" value="UniProtKB-KW"/>
</dbReference>
<gene>
    <name evidence="8" type="ORF">OKA104_LOCUS29019</name>
    <name evidence="7" type="ORF">VCS650_LOCUS39137</name>
</gene>
<dbReference type="GO" id="GO:0016757">
    <property type="term" value="F:glycosyltransferase activity"/>
    <property type="evidence" value="ECO:0007669"/>
    <property type="project" value="UniProtKB-KW"/>
</dbReference>
<organism evidence="7 9">
    <name type="scientific">Adineta steineri</name>
    <dbReference type="NCBI Taxonomy" id="433720"/>
    <lineage>
        <taxon>Eukaryota</taxon>
        <taxon>Metazoa</taxon>
        <taxon>Spiralia</taxon>
        <taxon>Gnathifera</taxon>
        <taxon>Rotifera</taxon>
        <taxon>Eurotatoria</taxon>
        <taxon>Bdelloidea</taxon>
        <taxon>Adinetida</taxon>
        <taxon>Adinetidae</taxon>
        <taxon>Adineta</taxon>
    </lineage>
</organism>
<dbReference type="EMBL" id="CAJNON010001252">
    <property type="protein sequence ID" value="CAF1445223.1"/>
    <property type="molecule type" value="Genomic_DNA"/>
</dbReference>
<dbReference type="PANTHER" id="PTHR32387">
    <property type="entry name" value="WU:FJ29H11"/>
    <property type="match status" value="1"/>
</dbReference>
<dbReference type="Pfam" id="PF25794">
    <property type="entry name" value="SACS"/>
    <property type="match status" value="1"/>
</dbReference>
<keyword evidence="2" id="KW-0328">Glycosyltransferase</keyword>
<comment type="caution">
    <text evidence="7">The sequence shown here is derived from an EMBL/GenBank/DDBJ whole genome shotgun (WGS) entry which is preliminary data.</text>
</comment>
<accession>A0A815P7S7</accession>
<keyword evidence="5" id="KW-0238">DNA-binding</keyword>
<evidence type="ECO:0000259" key="6">
    <source>
        <dbReference type="PROSITE" id="PS52018"/>
    </source>
</evidence>
<feature type="domain" description="DarT" evidence="6">
    <location>
        <begin position="1150"/>
        <end position="1351"/>
    </location>
</feature>
<dbReference type="InterPro" id="IPR052957">
    <property type="entry name" value="Auxin_embryo_med"/>
</dbReference>
<dbReference type="InterPro" id="IPR036890">
    <property type="entry name" value="HATPase_C_sf"/>
</dbReference>
<keyword evidence="3" id="KW-0808">Transferase</keyword>
<sequence length="1471" mass="171815">MSLKACVDRIFALNTNYSYPDQAVNQASSLQVLSDDLYSDPFRFVYELIQNADDASSTELKIALIENNYLIVSHNGRIFNEKDLRSICAVNNSTKTGESQTVGYKGLGFKAVFGKSNYVLIITNGEAFRFDERFEFKWKWKDITKNEWEQTNERKFIYPWQICPIWTDNKDISKGVHSWISKTNMSVNIIIRLKDLKKTRHALEELAIQPHTFLFLRHIRRVEFNGLSQELVICTEEKSDGSIKLSCNRNEYSRWLVSRRQITMPPEAFKDVRLPEKLRSGCSTEIGLAAKIDITDENTFIPVLESNSVLFAYMPTKISTYKLPLLINANFLTNANREQIHTDSIWNQWIFEFIPRETIEWIKELIKTSNWSNTAYHLLPKPTRVQDTLANKYNVSCSNSLSDLKFISDAHGKYLTVREAIIDLTDLSNQPCVGAESIRQYLMHQDDTKPTYLPLHPFVRDHVRLRKCGVRKFGWDDAIEMFNSPVFQKTFSINQDIQLIVHLFNQKGTDEEILKLIHRIPFIMDRNNHLQTATKIYFPSEYDDESWHTADCQEAYVHQDLMKGLQLQYRQWLETLGVTTKTDLTFFFRTIVPQASTFITHDNAVSTIQRIFNLYTFGQITYEHLKSISEMSLLTTENSLRPANHLYLPLSYCPRLLLDNVLPTATNLFVSPAYLNNNLCMEWNYFFRLLGVQDNIEFTNLVDNCKFFRNYHEDQMKIIFGLNSQQVHGYKDRRTLTFLEFTEDNYEFACLFWSYIISNININDLNRSEIAYWGVQNGQGATRGSEVNNFPRWFVYTKSCIPIKISTAKGQHKEQCNKARDVFIGPLQPLIGHYLPIFDFFPYINSQTDEWQKFFRFKTELTIDNCFYILKQIYTQNQNGIDSEDDIRIQHIYNNLLNKIDHNQRESYRENFQSINLYLLSDCNNSFMPPEKLNVWSINTFTVPRELCKLKLSGNNFGHPNLSCLLYIFNVNEIKISNLKLISINANKCDELINRLEKSSLLLLLEFCKFGKTDKINRLDNMKFFEADRLEVYIDNLDPCVGYPDVYEDDNRIFVKKPWNSSSVSSQLSKKMCELLSLPIAKFETHISHLITASSIDDYFNEIGMFSKNKQLLNKDNLDLLNRLKHLSPSLTPAELLIAGLKEQNSSWNGYIYHYTHLENAISILSDQSIKSRYLCGSNSFKDSSAYDFMSQTNDLVNNYARFYFRPQTLTQFNNENFGSERSKKRNGYSPICPIPIFFRINLQSILNNSNFQWKVSLGDMSNSHTEYDCTLDVIKQFDFCGLFEDINTERGKASTQLEFLIENQLDFKLLPKDAITVICQNPDAKISLECILTEQFMQMYNLNIDKEYFFGENNRIFINHDSNQDHISVMMDKRRPRHNIDGTCIVQIRLNDNEENIDIACKGNISAVCHHGRITTVYGKANDLDVFVDKRSYTVYYKYENQTWLIYTNHDKFIFDTTHTEQHSKFLPYD</sequence>
<dbReference type="Gene3D" id="3.30.565.10">
    <property type="entry name" value="Histidine kinase-like ATPase, C-terminal domain"/>
    <property type="match status" value="1"/>
</dbReference>
<dbReference type="InterPro" id="IPR029494">
    <property type="entry name" value="DarT"/>
</dbReference>
<evidence type="ECO:0000256" key="1">
    <source>
        <dbReference type="ARBA" id="ARBA00022649"/>
    </source>
</evidence>
<dbReference type="Proteomes" id="UP000663881">
    <property type="component" value="Unassembled WGS sequence"/>
</dbReference>
<name>A0A815P7S7_9BILA</name>
<evidence type="ECO:0000256" key="3">
    <source>
        <dbReference type="ARBA" id="ARBA00022679"/>
    </source>
</evidence>
<evidence type="ECO:0000256" key="2">
    <source>
        <dbReference type="ARBA" id="ARBA00022676"/>
    </source>
</evidence>
<dbReference type="PROSITE" id="PS52018">
    <property type="entry name" value="DART"/>
    <property type="match status" value="1"/>
</dbReference>
<keyword evidence="4" id="KW-0548">Nucleotidyltransferase</keyword>